<dbReference type="InterPro" id="IPR024529">
    <property type="entry name" value="ECF_trnsprt_substrate-spec"/>
</dbReference>
<accession>A0A9D1KFS2</accession>
<feature type="transmembrane region" description="Helical" evidence="1">
    <location>
        <begin position="51"/>
        <end position="73"/>
    </location>
</feature>
<evidence type="ECO:0000313" key="2">
    <source>
        <dbReference type="EMBL" id="HIT41576.1"/>
    </source>
</evidence>
<keyword evidence="1" id="KW-0812">Transmembrane</keyword>
<dbReference type="Gene3D" id="1.10.1760.20">
    <property type="match status" value="1"/>
</dbReference>
<proteinExistence type="predicted"/>
<organism evidence="2 3">
    <name type="scientific">Candidatus Caccovicinus merdipullorum</name>
    <dbReference type="NCBI Taxonomy" id="2840724"/>
    <lineage>
        <taxon>Bacteria</taxon>
        <taxon>Bacillati</taxon>
        <taxon>Bacillota</taxon>
        <taxon>Clostridia</taxon>
        <taxon>Eubacteriales</taxon>
        <taxon>Candidatus Caccovicinus</taxon>
    </lineage>
</organism>
<evidence type="ECO:0000313" key="3">
    <source>
        <dbReference type="Proteomes" id="UP000886860"/>
    </source>
</evidence>
<comment type="caution">
    <text evidence="2">The sequence shown here is derived from an EMBL/GenBank/DDBJ whole genome shotgun (WGS) entry which is preliminary data.</text>
</comment>
<dbReference type="Pfam" id="PF12822">
    <property type="entry name" value="ECF_trnsprt"/>
    <property type="match status" value="1"/>
</dbReference>
<protein>
    <submittedName>
        <fullName evidence="2">Folate family ECF transporter S component</fullName>
    </submittedName>
</protein>
<name>A0A9D1KFS2_9FIRM</name>
<feature type="transmembrane region" description="Helical" evidence="1">
    <location>
        <begin position="120"/>
        <end position="147"/>
    </location>
</feature>
<dbReference type="GO" id="GO:0022857">
    <property type="term" value="F:transmembrane transporter activity"/>
    <property type="evidence" value="ECO:0007669"/>
    <property type="project" value="InterPro"/>
</dbReference>
<dbReference type="AlphaFoldDB" id="A0A9D1KFS2"/>
<dbReference type="EMBL" id="DVKS01000093">
    <property type="protein sequence ID" value="HIT41576.1"/>
    <property type="molecule type" value="Genomic_DNA"/>
</dbReference>
<sequence>MKRLATLFTQSCEEIRKPRTITACAMFAAVAVVLGYFTISLGNYIKIGFSGIPNVLVGCLFGPVAGGCFGGLLDILKYIVNPTGAFFPGFTLNAVLGGVIYGCSYYRNSITLVRVLATKLVVILICNVLLNTLWLSMLYGQAFAVLLPARLMKNLIMWPVDSMIFYTIAKTFETAGIFRMIRGRVAG</sequence>
<evidence type="ECO:0000256" key="1">
    <source>
        <dbReference type="SAM" id="Phobius"/>
    </source>
</evidence>
<reference evidence="2" key="1">
    <citation type="submission" date="2020-10" db="EMBL/GenBank/DDBJ databases">
        <authorList>
            <person name="Gilroy R."/>
        </authorList>
    </citation>
    <scope>NUCLEOTIDE SEQUENCE</scope>
    <source>
        <strain evidence="2">CHK123-3438</strain>
    </source>
</reference>
<feature type="transmembrane region" description="Helical" evidence="1">
    <location>
        <begin position="21"/>
        <end position="39"/>
    </location>
</feature>
<keyword evidence="1" id="KW-0472">Membrane</keyword>
<dbReference type="Proteomes" id="UP000886860">
    <property type="component" value="Unassembled WGS sequence"/>
</dbReference>
<dbReference type="InterPro" id="IPR030949">
    <property type="entry name" value="ECF_S_folate_fam"/>
</dbReference>
<keyword evidence="1" id="KW-1133">Transmembrane helix</keyword>
<feature type="transmembrane region" description="Helical" evidence="1">
    <location>
        <begin position="85"/>
        <end position="108"/>
    </location>
</feature>
<gene>
    <name evidence="2" type="ORF">IAB60_05655</name>
</gene>
<dbReference type="NCBIfam" id="TIGR04518">
    <property type="entry name" value="ECF_S_folT_fam"/>
    <property type="match status" value="1"/>
</dbReference>
<reference evidence="2" key="2">
    <citation type="journal article" date="2021" name="PeerJ">
        <title>Extensive microbial diversity within the chicken gut microbiome revealed by metagenomics and culture.</title>
        <authorList>
            <person name="Gilroy R."/>
            <person name="Ravi A."/>
            <person name="Getino M."/>
            <person name="Pursley I."/>
            <person name="Horton D.L."/>
            <person name="Alikhan N.F."/>
            <person name="Baker D."/>
            <person name="Gharbi K."/>
            <person name="Hall N."/>
            <person name="Watson M."/>
            <person name="Adriaenssens E.M."/>
            <person name="Foster-Nyarko E."/>
            <person name="Jarju S."/>
            <person name="Secka A."/>
            <person name="Antonio M."/>
            <person name="Oren A."/>
            <person name="Chaudhuri R.R."/>
            <person name="La Ragione R."/>
            <person name="Hildebrand F."/>
            <person name="Pallen M.J."/>
        </authorList>
    </citation>
    <scope>NUCLEOTIDE SEQUENCE</scope>
    <source>
        <strain evidence="2">CHK123-3438</strain>
    </source>
</reference>